<dbReference type="GO" id="GO:0046583">
    <property type="term" value="F:monoatomic cation efflux transmembrane transporter activity"/>
    <property type="evidence" value="ECO:0007669"/>
    <property type="project" value="TreeGrafter"/>
</dbReference>
<feature type="transmembrane region" description="Helical" evidence="5">
    <location>
        <begin position="150"/>
        <end position="170"/>
    </location>
</feature>
<comment type="caution">
    <text evidence="6">The sequence shown here is derived from an EMBL/GenBank/DDBJ whole genome shotgun (WGS) entry which is preliminary data.</text>
</comment>
<feature type="transmembrane region" description="Helical" evidence="5">
    <location>
        <begin position="286"/>
        <end position="304"/>
    </location>
</feature>
<gene>
    <name evidence="6" type="ORF">GTQ45_11350</name>
</gene>
<feature type="transmembrane region" description="Helical" evidence="5">
    <location>
        <begin position="310"/>
        <end position="336"/>
    </location>
</feature>
<dbReference type="InterPro" id="IPR004695">
    <property type="entry name" value="SLAC1/Mae1/Ssu1/TehA"/>
</dbReference>
<keyword evidence="2 5" id="KW-0812">Transmembrane</keyword>
<feature type="transmembrane region" description="Helical" evidence="5">
    <location>
        <begin position="246"/>
        <end position="265"/>
    </location>
</feature>
<evidence type="ECO:0008006" key="8">
    <source>
        <dbReference type="Google" id="ProtNLM"/>
    </source>
</evidence>
<dbReference type="InterPro" id="IPR038665">
    <property type="entry name" value="Voltage-dep_anion_channel_sf"/>
</dbReference>
<organism evidence="6 7">
    <name type="scientific">Pyruvatibacter mobilis</name>
    <dbReference type="NCBI Taxonomy" id="1712261"/>
    <lineage>
        <taxon>Bacteria</taxon>
        <taxon>Pseudomonadati</taxon>
        <taxon>Pseudomonadota</taxon>
        <taxon>Alphaproteobacteria</taxon>
        <taxon>Hyphomicrobiales</taxon>
        <taxon>Parvibaculaceae</taxon>
        <taxon>Pyruvatibacter</taxon>
    </lineage>
</organism>
<dbReference type="InterPro" id="IPR052951">
    <property type="entry name" value="Tellurite_res_ion_channel"/>
</dbReference>
<sequence>MRWSWPGFSQLPAPLLGAALGLTGLAAAWQLAMETGLGGPPDGGGGVVVDALCWLAVAVTALIWAGYGLKMLRHRVLFLADLRDAGTAPYLGTVPMTLMLLPLAAPVAGAGLPVWPAVWLAGAVLHPVVAVVMGHWLVQRMPRAVPLTPAWFVPIAGMFAAPAAGVPLGYPTLSAMLLAVGTGAWLLLLLPVARSLGRFSRQDGSSGFRPGTLPVTLVPSLFVLAAPPALVARGLLAFGVWVEMQAVLTVLACLTALAVLGYVLWRRQDIAADMRRFGFSPRWWAMSFPLAASASAAVTLHSMGRTAWTALGALAMLALASTAIAVLGVATAAWLIRPPRGRQRP</sequence>
<feature type="transmembrane region" description="Helical" evidence="5">
    <location>
        <begin position="44"/>
        <end position="69"/>
    </location>
</feature>
<keyword evidence="3 5" id="KW-1133">Transmembrane helix</keyword>
<dbReference type="Gene3D" id="1.50.10.150">
    <property type="entry name" value="Voltage-dependent anion channel"/>
    <property type="match status" value="1"/>
</dbReference>
<dbReference type="PANTHER" id="PTHR37955:SF1">
    <property type="entry name" value="DEP DOMAIN-CONTAINING PROTEIN"/>
    <property type="match status" value="1"/>
</dbReference>
<feature type="transmembrane region" description="Helical" evidence="5">
    <location>
        <begin position="217"/>
        <end position="240"/>
    </location>
</feature>
<evidence type="ECO:0000256" key="4">
    <source>
        <dbReference type="ARBA" id="ARBA00023136"/>
    </source>
</evidence>
<feature type="transmembrane region" description="Helical" evidence="5">
    <location>
        <begin position="118"/>
        <end position="138"/>
    </location>
</feature>
<evidence type="ECO:0000313" key="6">
    <source>
        <dbReference type="EMBL" id="NBG96330.1"/>
    </source>
</evidence>
<dbReference type="AlphaFoldDB" id="A0A845QDS0"/>
<evidence type="ECO:0000256" key="3">
    <source>
        <dbReference type="ARBA" id="ARBA00022989"/>
    </source>
</evidence>
<protein>
    <recommendedName>
        <fullName evidence="8">Tellurite resistance protein TehA-like permease</fullName>
    </recommendedName>
</protein>
<evidence type="ECO:0000256" key="1">
    <source>
        <dbReference type="ARBA" id="ARBA00004141"/>
    </source>
</evidence>
<dbReference type="Proteomes" id="UP000470384">
    <property type="component" value="Unassembled WGS sequence"/>
</dbReference>
<dbReference type="PANTHER" id="PTHR37955">
    <property type="entry name" value="TELLURITE RESISTANCE PROTEIN TEHA"/>
    <property type="match status" value="1"/>
</dbReference>
<feature type="transmembrane region" description="Helical" evidence="5">
    <location>
        <begin position="90"/>
        <end position="112"/>
    </location>
</feature>
<accession>A0A845QDS0</accession>
<evidence type="ECO:0000313" key="7">
    <source>
        <dbReference type="Proteomes" id="UP000470384"/>
    </source>
</evidence>
<proteinExistence type="predicted"/>
<feature type="transmembrane region" description="Helical" evidence="5">
    <location>
        <begin position="176"/>
        <end position="196"/>
    </location>
</feature>
<dbReference type="Pfam" id="PF03595">
    <property type="entry name" value="SLAC1"/>
    <property type="match status" value="1"/>
</dbReference>
<keyword evidence="7" id="KW-1185">Reference proteome</keyword>
<dbReference type="OrthoDB" id="958273at2"/>
<comment type="subcellular location">
    <subcellularLocation>
        <location evidence="1">Membrane</location>
        <topology evidence="1">Multi-pass membrane protein</topology>
    </subcellularLocation>
</comment>
<dbReference type="EMBL" id="WXYQ01000007">
    <property type="protein sequence ID" value="NBG96330.1"/>
    <property type="molecule type" value="Genomic_DNA"/>
</dbReference>
<name>A0A845QDS0_9HYPH</name>
<dbReference type="GeneID" id="300655479"/>
<keyword evidence="4 5" id="KW-0472">Membrane</keyword>
<dbReference type="GO" id="GO:0005886">
    <property type="term" value="C:plasma membrane"/>
    <property type="evidence" value="ECO:0007669"/>
    <property type="project" value="TreeGrafter"/>
</dbReference>
<evidence type="ECO:0000256" key="5">
    <source>
        <dbReference type="SAM" id="Phobius"/>
    </source>
</evidence>
<reference evidence="6 7" key="1">
    <citation type="journal article" date="2016" name="Int. J. Syst. Evol. Microbiol.">
        <title>Pyruvatibacter mobilis gen. nov., sp. nov., a marine bacterium from the culture broth of Picochlorum sp. 122.</title>
        <authorList>
            <person name="Wang G."/>
            <person name="Tang M."/>
            <person name="Wu H."/>
            <person name="Dai S."/>
            <person name="Li T."/>
            <person name="Chen C."/>
            <person name="He H."/>
            <person name="Fan J."/>
            <person name="Xiang W."/>
            <person name="Li X."/>
        </authorList>
    </citation>
    <scope>NUCLEOTIDE SEQUENCE [LARGE SCALE GENOMIC DNA]</scope>
    <source>
        <strain evidence="6 7">GYP-11</strain>
    </source>
</reference>
<evidence type="ECO:0000256" key="2">
    <source>
        <dbReference type="ARBA" id="ARBA00022692"/>
    </source>
</evidence>
<dbReference type="RefSeq" id="WP_160588418.1">
    <property type="nucleotide sequence ID" value="NZ_BMHN01000001.1"/>
</dbReference>